<comment type="caution">
    <text evidence="2">The sequence shown here is derived from an EMBL/GenBank/DDBJ whole genome shotgun (WGS) entry which is preliminary data.</text>
</comment>
<sequence length="281" mass="30433">MAAEIGVVASIITVVGVAITSSKKLYETVVSYKSADNDLKEFSDEVQTIQLILEALEASLKGTSESNTSGNLKKCLIDFKPTMESLSQLCDEIKAKAITDTMTVRDKLKYLFKEEAFSAYKYRLNSYKLTINIVMGLVVLIKSNNDRKVIEDLQNNIATALGKITGQIEGMQISVQPIIPVDEAAHNATAPNETNIVIYELGQCLKVSQSALDAAPPKAKYSIGELELFDEARQVVAITEGKPGLVGTARAHNSSVQTITDVALPTEFLMGLISPAFKGAR</sequence>
<dbReference type="Proteomes" id="UP000292402">
    <property type="component" value="Unassembled WGS sequence"/>
</dbReference>
<evidence type="ECO:0000313" key="2">
    <source>
        <dbReference type="EMBL" id="RYN33157.1"/>
    </source>
</evidence>
<accession>A0A4Q4M038</accession>
<evidence type="ECO:0000259" key="1">
    <source>
        <dbReference type="Pfam" id="PF17111"/>
    </source>
</evidence>
<name>A0A4Q4M038_9PLEO</name>
<reference evidence="3" key="1">
    <citation type="journal article" date="2019" name="bioRxiv">
        <title>Genomics, evolutionary history and diagnostics of the Alternaria alternata species group including apple and Asian pear pathotypes.</title>
        <authorList>
            <person name="Armitage A.D."/>
            <person name="Cockerton H.M."/>
            <person name="Sreenivasaprasad S."/>
            <person name="Woodhall J.W."/>
            <person name="Lane C.R."/>
            <person name="Harrison R.J."/>
            <person name="Clarkson J.P."/>
        </authorList>
    </citation>
    <scope>NUCLEOTIDE SEQUENCE [LARGE SCALE GENOMIC DNA]</scope>
    <source>
        <strain evidence="3">FERA 1082</strain>
    </source>
</reference>
<dbReference type="InterPro" id="IPR031348">
    <property type="entry name" value="PigL_N"/>
</dbReference>
<protein>
    <recommendedName>
        <fullName evidence="1">Azaphilone pigments biosynthesis cluster protein L N-terminal domain-containing protein</fullName>
    </recommendedName>
</protein>
<feature type="domain" description="Azaphilone pigments biosynthesis cluster protein L N-terminal" evidence="1">
    <location>
        <begin position="4"/>
        <end position="181"/>
    </location>
</feature>
<organism evidence="2 3">
    <name type="scientific">Alternaria tenuissima</name>
    <dbReference type="NCBI Taxonomy" id="119927"/>
    <lineage>
        <taxon>Eukaryota</taxon>
        <taxon>Fungi</taxon>
        <taxon>Dikarya</taxon>
        <taxon>Ascomycota</taxon>
        <taxon>Pezizomycotina</taxon>
        <taxon>Dothideomycetes</taxon>
        <taxon>Pleosporomycetidae</taxon>
        <taxon>Pleosporales</taxon>
        <taxon>Pleosporineae</taxon>
        <taxon>Pleosporaceae</taxon>
        <taxon>Alternaria</taxon>
        <taxon>Alternaria sect. Alternaria</taxon>
        <taxon>Alternaria alternata complex</taxon>
    </lineage>
</organism>
<dbReference type="AlphaFoldDB" id="A0A4Q4M038"/>
<evidence type="ECO:0000313" key="3">
    <source>
        <dbReference type="Proteomes" id="UP000292402"/>
    </source>
</evidence>
<dbReference type="Pfam" id="PF17111">
    <property type="entry name" value="PigL_N"/>
    <property type="match status" value="1"/>
</dbReference>
<proteinExistence type="predicted"/>
<dbReference type="EMBL" id="PDXA01000070">
    <property type="protein sequence ID" value="RYN33157.1"/>
    <property type="molecule type" value="Genomic_DNA"/>
</dbReference>
<gene>
    <name evidence="2" type="ORF">AA0114_g11986</name>
</gene>